<accession>C6LEB8</accession>
<sequence length="46" mass="5104">MPISGAANPKNQRVCRRKICRSTVRETYAAGRYGASRFVKKPPPAL</sequence>
<name>C6LEB8_9FIRM</name>
<dbReference type="EMBL" id="ACCL02000008">
    <property type="protein sequence ID" value="EET60901.1"/>
    <property type="molecule type" value="Genomic_DNA"/>
</dbReference>
<evidence type="ECO:0000313" key="2">
    <source>
        <dbReference type="Proteomes" id="UP000005561"/>
    </source>
</evidence>
<dbReference type="AlphaFoldDB" id="C6LEB8"/>
<reference evidence="1" key="1">
    <citation type="submission" date="2009-07" db="EMBL/GenBank/DDBJ databases">
        <authorList>
            <person name="Weinstock G."/>
            <person name="Sodergren E."/>
            <person name="Clifton S."/>
            <person name="Fulton L."/>
            <person name="Fulton B."/>
            <person name="Courtney L."/>
            <person name="Fronick C."/>
            <person name="Harrison M."/>
            <person name="Strong C."/>
            <person name="Farmer C."/>
            <person name="Delahaunty K."/>
            <person name="Markovic C."/>
            <person name="Hall O."/>
            <person name="Minx P."/>
            <person name="Tomlinson C."/>
            <person name="Mitreva M."/>
            <person name="Nelson J."/>
            <person name="Hou S."/>
            <person name="Wollam A."/>
            <person name="Pepin K.H."/>
            <person name="Johnson M."/>
            <person name="Bhonagiri V."/>
            <person name="Nash W.E."/>
            <person name="Warren W."/>
            <person name="Chinwalla A."/>
            <person name="Mardis E.R."/>
            <person name="Wilson R.K."/>
        </authorList>
    </citation>
    <scope>NUCLEOTIDE SEQUENCE [LARGE SCALE GENOMIC DNA]</scope>
    <source>
        <strain evidence="1">DSM 14469</strain>
    </source>
</reference>
<organism evidence="1 2">
    <name type="scientific">Marvinbryantia formatexigens DSM 14469</name>
    <dbReference type="NCBI Taxonomy" id="478749"/>
    <lineage>
        <taxon>Bacteria</taxon>
        <taxon>Bacillati</taxon>
        <taxon>Bacillota</taxon>
        <taxon>Clostridia</taxon>
        <taxon>Lachnospirales</taxon>
        <taxon>Lachnospiraceae</taxon>
        <taxon>Marvinbryantia</taxon>
    </lineage>
</organism>
<proteinExistence type="predicted"/>
<protein>
    <submittedName>
        <fullName evidence="1">Uncharacterized protein</fullName>
    </submittedName>
</protein>
<comment type="caution">
    <text evidence="1">The sequence shown here is derived from an EMBL/GenBank/DDBJ whole genome shotgun (WGS) entry which is preliminary data.</text>
</comment>
<evidence type="ECO:0000313" key="1">
    <source>
        <dbReference type="EMBL" id="EET60901.1"/>
    </source>
</evidence>
<keyword evidence="2" id="KW-1185">Reference proteome</keyword>
<dbReference type="Proteomes" id="UP000005561">
    <property type="component" value="Unassembled WGS sequence"/>
</dbReference>
<gene>
    <name evidence="1" type="ORF">BRYFOR_06967</name>
</gene>